<dbReference type="GO" id="GO:0043892">
    <property type="term" value="F:methylglyoxal reductase (NADPH) activity"/>
    <property type="evidence" value="ECO:0007669"/>
    <property type="project" value="UniProtKB-EC"/>
</dbReference>
<feature type="active site" description="Proton donor" evidence="4">
    <location>
        <position position="52"/>
    </location>
</feature>
<evidence type="ECO:0000313" key="9">
    <source>
        <dbReference type="Proteomes" id="UP000029074"/>
    </source>
</evidence>
<evidence type="ECO:0000256" key="2">
    <source>
        <dbReference type="ARBA" id="ARBA00022857"/>
    </source>
</evidence>
<dbReference type="SUPFAM" id="SSF51430">
    <property type="entry name" value="NAD(P)-linked oxidoreductase"/>
    <property type="match status" value="1"/>
</dbReference>
<evidence type="ECO:0000313" key="8">
    <source>
        <dbReference type="EMBL" id="KFI58888.1"/>
    </source>
</evidence>
<dbReference type="InterPro" id="IPR020471">
    <property type="entry name" value="AKR"/>
</dbReference>
<dbReference type="FunFam" id="3.20.20.100:FF:000015">
    <property type="entry name" value="Oxidoreductase, aldo/keto reductase family"/>
    <property type="match status" value="1"/>
</dbReference>
<dbReference type="InterPro" id="IPR023210">
    <property type="entry name" value="NADP_OxRdtase_dom"/>
</dbReference>
<comment type="similarity">
    <text evidence="1">Belongs to the aldo/keto reductase family.</text>
</comment>
<dbReference type="Pfam" id="PF00248">
    <property type="entry name" value="Aldo_ket_red"/>
    <property type="match status" value="1"/>
</dbReference>
<feature type="domain" description="NADP-dependent oxidoreductase" evidence="7">
    <location>
        <begin position="18"/>
        <end position="259"/>
    </location>
</feature>
<dbReference type="CDD" id="cd19071">
    <property type="entry name" value="AKR_AKR1-5-like"/>
    <property type="match status" value="1"/>
</dbReference>
<dbReference type="PROSITE" id="PS00062">
    <property type="entry name" value="ALDOKETO_REDUCTASE_2"/>
    <property type="match status" value="1"/>
</dbReference>
<evidence type="ECO:0000256" key="4">
    <source>
        <dbReference type="PIRSR" id="PIRSR000097-1"/>
    </source>
</evidence>
<protein>
    <submittedName>
        <fullName evidence="8">Glyoxal reductase</fullName>
        <ecNumber evidence="8">1.1.1.283</ecNumber>
    </submittedName>
</protein>
<feature type="site" description="Lowers pKa of active site Tyr" evidence="6">
    <location>
        <position position="77"/>
    </location>
</feature>
<keyword evidence="3 8" id="KW-0560">Oxidoreductase</keyword>
<keyword evidence="2" id="KW-0521">NADP</keyword>
<proteinExistence type="inferred from homology"/>
<evidence type="ECO:0000256" key="3">
    <source>
        <dbReference type="ARBA" id="ARBA00023002"/>
    </source>
</evidence>
<dbReference type="EC" id="1.1.1.283" evidence="8"/>
<evidence type="ECO:0000256" key="5">
    <source>
        <dbReference type="PIRSR" id="PIRSR000097-2"/>
    </source>
</evidence>
<feature type="binding site" evidence="5">
    <location>
        <position position="110"/>
    </location>
    <ligand>
        <name>substrate</name>
    </ligand>
</feature>
<dbReference type="PIRSF" id="PIRSF000097">
    <property type="entry name" value="AKR"/>
    <property type="match status" value="1"/>
</dbReference>
<dbReference type="EMBL" id="JGYW01000005">
    <property type="protein sequence ID" value="KFI58888.1"/>
    <property type="molecule type" value="Genomic_DNA"/>
</dbReference>
<sequence>MTYAHATALNNEVMIPQIGFGVFQTKKGGTTVEAVKTALDLGYHMIDTAMIYGNERDVSDGFRNSGLDRDDVFITTKLWNDDIRASQTKQAFETSLKTMELDYVDMYLIHWPADGWQQAWDQMQELVEQHKVRAIGVCNFEQDQLEELLKHSSYKPAVNQIESSPQFTNQELIDYTQSQGVTVEAWSPLGGLNTKLIADQRLIEIGMKYGKSSSQVIVRWHIQRGVIPLPKSTSPSHIAQNIDVFDFELTPEEMHTISNLGLNQRVGASGHTFNF</sequence>
<dbReference type="InterPro" id="IPR036812">
    <property type="entry name" value="NAD(P)_OxRdtase_dom_sf"/>
</dbReference>
<name>A0A087AJD8_9BIFI</name>
<organism evidence="8 9">
    <name type="scientific">Bifidobacterium gallicum DSM 20093 = LMG 11596</name>
    <dbReference type="NCBI Taxonomy" id="561180"/>
    <lineage>
        <taxon>Bacteria</taxon>
        <taxon>Bacillati</taxon>
        <taxon>Actinomycetota</taxon>
        <taxon>Actinomycetes</taxon>
        <taxon>Bifidobacteriales</taxon>
        <taxon>Bifidobacteriaceae</taxon>
        <taxon>Bifidobacterium</taxon>
    </lineage>
</organism>
<evidence type="ECO:0000256" key="6">
    <source>
        <dbReference type="PIRSR" id="PIRSR000097-3"/>
    </source>
</evidence>
<accession>A0A087AJD8</accession>
<comment type="caution">
    <text evidence="8">The sequence shown here is derived from an EMBL/GenBank/DDBJ whole genome shotgun (WGS) entry which is preliminary data.</text>
</comment>
<reference evidence="8 9" key="1">
    <citation type="submission" date="2014-03" db="EMBL/GenBank/DDBJ databases">
        <title>Genomics of Bifidobacteria.</title>
        <authorList>
            <person name="Ventura M."/>
            <person name="Milani C."/>
            <person name="Lugli G.A."/>
        </authorList>
    </citation>
    <scope>NUCLEOTIDE SEQUENCE [LARGE SCALE GENOMIC DNA]</scope>
    <source>
        <strain evidence="8 9">LMG 11596</strain>
    </source>
</reference>
<gene>
    <name evidence="8" type="ORF">BGLCM_1184</name>
</gene>
<evidence type="ECO:0000256" key="1">
    <source>
        <dbReference type="ARBA" id="ARBA00007905"/>
    </source>
</evidence>
<dbReference type="Gene3D" id="3.20.20.100">
    <property type="entry name" value="NADP-dependent oxidoreductase domain"/>
    <property type="match status" value="1"/>
</dbReference>
<dbReference type="PANTHER" id="PTHR43827">
    <property type="entry name" value="2,5-DIKETO-D-GLUCONIC ACID REDUCTASE"/>
    <property type="match status" value="1"/>
</dbReference>
<evidence type="ECO:0000259" key="7">
    <source>
        <dbReference type="Pfam" id="PF00248"/>
    </source>
</evidence>
<dbReference type="Proteomes" id="UP000029074">
    <property type="component" value="Unassembled WGS sequence"/>
</dbReference>
<dbReference type="PANTHER" id="PTHR43827:SF3">
    <property type="entry name" value="NADP-DEPENDENT OXIDOREDUCTASE DOMAIN-CONTAINING PROTEIN"/>
    <property type="match status" value="1"/>
</dbReference>
<dbReference type="AlphaFoldDB" id="A0A087AJD8"/>
<keyword evidence="9" id="KW-1185">Reference proteome</keyword>
<dbReference type="InterPro" id="IPR018170">
    <property type="entry name" value="Aldo/ket_reductase_CS"/>
</dbReference>
<dbReference type="PRINTS" id="PR00069">
    <property type="entry name" value="ALDKETRDTASE"/>
</dbReference>